<accession>A0A1A2YYI3</accession>
<proteinExistence type="inferred from homology"/>
<dbReference type="SUPFAM" id="SSF52091">
    <property type="entry name" value="SpoIIaa-like"/>
    <property type="match status" value="1"/>
</dbReference>
<reference evidence="5" key="1">
    <citation type="submission" date="2016-06" db="EMBL/GenBank/DDBJ databases">
        <authorList>
            <person name="Sutton G."/>
            <person name="Brinkac L."/>
            <person name="Sanka R."/>
            <person name="Adams M."/>
            <person name="Lau E."/>
            <person name="Sam S."/>
            <person name="Sreng N."/>
            <person name="Him V."/>
            <person name="Kerleguer A."/>
            <person name="Cheng S."/>
        </authorList>
    </citation>
    <scope>NUCLEOTIDE SEQUENCE [LARGE SCALE GENOMIC DNA]</scope>
    <source>
        <strain evidence="5">E861</strain>
    </source>
</reference>
<dbReference type="CDD" id="cd07043">
    <property type="entry name" value="STAS_anti-anti-sigma_factors"/>
    <property type="match status" value="1"/>
</dbReference>
<protein>
    <recommendedName>
        <fullName evidence="2">Anti-sigma factor antagonist</fullName>
    </recommendedName>
</protein>
<dbReference type="PROSITE" id="PS50801">
    <property type="entry name" value="STAS"/>
    <property type="match status" value="1"/>
</dbReference>
<dbReference type="Pfam" id="PF01740">
    <property type="entry name" value="STAS"/>
    <property type="match status" value="1"/>
</dbReference>
<comment type="caution">
    <text evidence="4">The sequence shown here is derived from an EMBL/GenBank/DDBJ whole genome shotgun (WGS) entry which is preliminary data.</text>
</comment>
<evidence type="ECO:0000313" key="4">
    <source>
        <dbReference type="EMBL" id="OBI42307.1"/>
    </source>
</evidence>
<dbReference type="Proteomes" id="UP000093592">
    <property type="component" value="Unassembled WGS sequence"/>
</dbReference>
<dbReference type="EMBL" id="LZKJ01000166">
    <property type="protein sequence ID" value="OBI42307.1"/>
    <property type="molecule type" value="Genomic_DNA"/>
</dbReference>
<dbReference type="InterPro" id="IPR036513">
    <property type="entry name" value="STAS_dom_sf"/>
</dbReference>
<gene>
    <name evidence="4" type="ORF">A5707_06560</name>
</gene>
<dbReference type="OrthoDB" id="3393696at2"/>
<name>A0A1A2YYI3_9MYCO</name>
<evidence type="ECO:0000313" key="5">
    <source>
        <dbReference type="Proteomes" id="UP000093592"/>
    </source>
</evidence>
<comment type="similarity">
    <text evidence="1 2">Belongs to the anti-sigma-factor antagonist family.</text>
</comment>
<organism evidence="4 5">
    <name type="scientific">Mycobacterium kyorinense</name>
    <dbReference type="NCBI Taxonomy" id="487514"/>
    <lineage>
        <taxon>Bacteria</taxon>
        <taxon>Bacillati</taxon>
        <taxon>Actinomycetota</taxon>
        <taxon>Actinomycetes</taxon>
        <taxon>Mycobacteriales</taxon>
        <taxon>Mycobacteriaceae</taxon>
        <taxon>Mycobacterium</taxon>
    </lineage>
</organism>
<sequence length="131" mass="13746">MVEQDGSTPSSHPELDDSNFKVDETWVDHLVVVSVSGDVDIASTPRLTEAIDAARAKGPSGVIIDLSNVDFFASAGVNVLIAAHSGIAQSGHFAVVADGPATHRPLTLLGVDEIMPLYRTLDDALRKLADG</sequence>
<dbReference type="InterPro" id="IPR002645">
    <property type="entry name" value="STAS_dom"/>
</dbReference>
<evidence type="ECO:0000256" key="2">
    <source>
        <dbReference type="RuleBase" id="RU003749"/>
    </source>
</evidence>
<dbReference type="AlphaFoldDB" id="A0A1A2YYI3"/>
<dbReference type="Gene3D" id="3.30.750.24">
    <property type="entry name" value="STAS domain"/>
    <property type="match status" value="1"/>
</dbReference>
<evidence type="ECO:0000256" key="1">
    <source>
        <dbReference type="ARBA" id="ARBA00009013"/>
    </source>
</evidence>
<dbReference type="InterPro" id="IPR003658">
    <property type="entry name" value="Anti-sigma_ant"/>
</dbReference>
<dbReference type="PANTHER" id="PTHR33495:SF13">
    <property type="entry name" value="ANTI-SIGMA-F FACTOR ANTAGONIST RSFB"/>
    <property type="match status" value="1"/>
</dbReference>
<feature type="domain" description="STAS" evidence="3">
    <location>
        <begin position="30"/>
        <end position="128"/>
    </location>
</feature>
<dbReference type="NCBIfam" id="TIGR00377">
    <property type="entry name" value="ant_ant_sig"/>
    <property type="match status" value="1"/>
</dbReference>
<evidence type="ECO:0000259" key="3">
    <source>
        <dbReference type="PROSITE" id="PS50801"/>
    </source>
</evidence>
<dbReference type="GO" id="GO:0043856">
    <property type="term" value="F:anti-sigma factor antagonist activity"/>
    <property type="evidence" value="ECO:0007669"/>
    <property type="project" value="InterPro"/>
</dbReference>
<dbReference type="PANTHER" id="PTHR33495">
    <property type="entry name" value="ANTI-SIGMA FACTOR ANTAGONIST TM_1081-RELATED-RELATED"/>
    <property type="match status" value="1"/>
</dbReference>